<keyword evidence="5" id="KW-1185">Reference proteome</keyword>
<dbReference type="Proteomes" id="UP000383932">
    <property type="component" value="Unassembled WGS sequence"/>
</dbReference>
<organism evidence="4 5">
    <name type="scientific">Ceratobasidium theobromae</name>
    <dbReference type="NCBI Taxonomy" id="1582974"/>
    <lineage>
        <taxon>Eukaryota</taxon>
        <taxon>Fungi</taxon>
        <taxon>Dikarya</taxon>
        <taxon>Basidiomycota</taxon>
        <taxon>Agaricomycotina</taxon>
        <taxon>Agaricomycetes</taxon>
        <taxon>Cantharellales</taxon>
        <taxon>Ceratobasidiaceae</taxon>
        <taxon>Ceratobasidium</taxon>
    </lineage>
</organism>
<dbReference type="PANTHER" id="PTHR13037">
    <property type="entry name" value="FORMIN"/>
    <property type="match status" value="1"/>
</dbReference>
<gene>
    <name evidence="4" type="ORF">CTheo_1634</name>
</gene>
<accession>A0A5N5QTU7</accession>
<feature type="region of interest" description="Disordered" evidence="2">
    <location>
        <begin position="59"/>
        <end position="98"/>
    </location>
</feature>
<evidence type="ECO:0000313" key="4">
    <source>
        <dbReference type="EMBL" id="KAB5595001.1"/>
    </source>
</evidence>
<feature type="compositionally biased region" description="Polar residues" evidence="2">
    <location>
        <begin position="614"/>
        <end position="640"/>
    </location>
</feature>
<feature type="compositionally biased region" description="Polar residues" evidence="2">
    <location>
        <begin position="879"/>
        <end position="890"/>
    </location>
</feature>
<dbReference type="AlphaFoldDB" id="A0A5N5QTU7"/>
<feature type="compositionally biased region" description="Low complexity" evidence="2">
    <location>
        <begin position="933"/>
        <end position="942"/>
    </location>
</feature>
<feature type="compositionally biased region" description="Low complexity" evidence="2">
    <location>
        <begin position="79"/>
        <end position="91"/>
    </location>
</feature>
<dbReference type="PROSITE" id="PS51205">
    <property type="entry name" value="VPS9"/>
    <property type="match status" value="1"/>
</dbReference>
<feature type="compositionally biased region" description="Low complexity" evidence="2">
    <location>
        <begin position="903"/>
        <end position="912"/>
    </location>
</feature>
<feature type="compositionally biased region" description="Basic and acidic residues" evidence="2">
    <location>
        <begin position="943"/>
        <end position="954"/>
    </location>
</feature>
<feature type="compositionally biased region" description="Low complexity" evidence="2">
    <location>
        <begin position="29"/>
        <end position="44"/>
    </location>
</feature>
<dbReference type="InterPro" id="IPR003123">
    <property type="entry name" value="VPS9"/>
</dbReference>
<dbReference type="Gene3D" id="1.20.1050.80">
    <property type="entry name" value="VPS9 domain"/>
    <property type="match status" value="1"/>
</dbReference>
<dbReference type="SUPFAM" id="SSF109993">
    <property type="entry name" value="VPS9 domain"/>
    <property type="match status" value="1"/>
</dbReference>
<feature type="domain" description="VPS9" evidence="3">
    <location>
        <begin position="512"/>
        <end position="746"/>
    </location>
</feature>
<feature type="compositionally biased region" description="Basic and acidic residues" evidence="2">
    <location>
        <begin position="595"/>
        <end position="606"/>
    </location>
</feature>
<proteinExistence type="predicted"/>
<name>A0A5N5QTU7_9AGAM</name>
<dbReference type="OrthoDB" id="10264848at2759"/>
<sequence>MANKDSGPGLSPVSLGRAGGTRMQRTPSHESLTTHPLLSSSPNLLEHEAQPATRYVPYTPRHRNQHSTSVPTTSASPQPTISISNSTSNPSFQASPTGVTGRLQLQNLKAEAQAIGLSNDSVGWAIIEKLCSSAPFPDAERPEWDEVWDLLTKSQATLLLPAEAMSGNLVINPELLRDHLALCNPLTQAASPVVTASGIRGTLQSSTLTFRSLINTASVNFKSLLSITNRATALASLPPLPVPLVPNSSYPSVQVVGQTLTLPLLARPVQPPPLPARPGTTAPTQQARTANPPAPSAASRLNPFASLFGTSRSTPTPAPLPVANVTPAPPMPLSDTGSPRSSIDAPALEGPIVAAYAIDHRILRASVAKDATRAIKGELKAVLGTQGIPGWVKDRVLTFVNPLLPAPKASRRMSGSSGQKPPSPDMSSPQAASDSIQHFLGVMEDELFSYFGTGNSNSRKQEDLGVDEKAASERAENEERERKMRDVMEKVEKVVCSLFYDRLFRPSTSDDTSHDDALASQIASLNMLDITLSHLGVEVLGGAEQGVEEVIKSCGQEFQKLNDPSCRSPAEKAAVLVSANRIIAEGLSRLPPLRLKSENEMAEEKTPTMPSFDDPNTTGSSQPTPGAATSTGSNEPTQQPIADPLSTPGSPVVSAHQPPREQHLKSEPLSAAPNLAAQSNETVPSPSPTPSVNIQPTAVSSDVLLPVMIYAVRFRSRSVGGEESFCLINLMAVVEFLENVDLAALGLASSDKVMSVADLTPIPLAETVESAASASHHPLDIISASVLLRGKVNQVGEMAGSAAGKVLLGVVDTSMLALKGLLSGTDNNPDPSDQRPGFGLLRRGSGFSIASVAASLPAVGRSTPRVVADEIPQEGQQLIEVSSRPGSLNNMYVGDGEEGSGGSSDDSSGSEDNSSDQEGASEDEGARGDTRSVRSFSSMLSRSSKDDRRDRLSLQDRLANMSTLSRFSRSPPGGSLRKPSPPPARRASLLTAGLFVPGPNSSIDPQAPSPSPMTGLGPRLQIPPPNPRFLECTIDDLKVSEVAELLADYRRIAAGMQVLGGFST</sequence>
<evidence type="ECO:0000259" key="3">
    <source>
        <dbReference type="PROSITE" id="PS51205"/>
    </source>
</evidence>
<dbReference type="PANTHER" id="PTHR13037:SF24">
    <property type="entry name" value="POLYCOMB PROTEIN PCL-RELATED"/>
    <property type="match status" value="1"/>
</dbReference>
<feature type="compositionally biased region" description="Acidic residues" evidence="2">
    <location>
        <begin position="913"/>
        <end position="923"/>
    </location>
</feature>
<feature type="compositionally biased region" description="Polar residues" evidence="2">
    <location>
        <begin position="413"/>
        <end position="433"/>
    </location>
</feature>
<keyword evidence="1" id="KW-0945">Host-virus interaction</keyword>
<evidence type="ECO:0000313" key="5">
    <source>
        <dbReference type="Proteomes" id="UP000383932"/>
    </source>
</evidence>
<feature type="region of interest" description="Disordered" evidence="2">
    <location>
        <begin position="407"/>
        <end position="433"/>
    </location>
</feature>
<feature type="region of interest" description="Disordered" evidence="2">
    <location>
        <begin position="1"/>
        <end position="45"/>
    </location>
</feature>
<protein>
    <submittedName>
        <fullName evidence="4">VPS9 domain containing protein</fullName>
    </submittedName>
</protein>
<dbReference type="EMBL" id="SSOP01000014">
    <property type="protein sequence ID" value="KAB5595001.1"/>
    <property type="molecule type" value="Genomic_DNA"/>
</dbReference>
<feature type="compositionally biased region" description="Polar residues" evidence="2">
    <location>
        <begin position="66"/>
        <end position="78"/>
    </location>
</feature>
<feature type="region of interest" description="Disordered" evidence="2">
    <location>
        <begin position="268"/>
        <end position="300"/>
    </location>
</feature>
<dbReference type="InterPro" id="IPR037191">
    <property type="entry name" value="VPS9_dom_sf"/>
</dbReference>
<evidence type="ECO:0000256" key="1">
    <source>
        <dbReference type="ARBA" id="ARBA00022581"/>
    </source>
</evidence>
<feature type="region of interest" description="Disordered" evidence="2">
    <location>
        <begin position="459"/>
        <end position="483"/>
    </location>
</feature>
<reference evidence="4 5" key="1">
    <citation type="journal article" date="2019" name="Fungal Biol. Biotechnol.">
        <title>Draft genome sequence of fastidious pathogen Ceratobasidium theobromae, which causes vascular-streak dieback in Theobroma cacao.</title>
        <authorList>
            <person name="Ali S.S."/>
            <person name="Asman A."/>
            <person name="Shao J."/>
            <person name="Firmansyah A.P."/>
            <person name="Susilo A.W."/>
            <person name="Rosmana A."/>
            <person name="McMahon P."/>
            <person name="Junaid M."/>
            <person name="Guest D."/>
            <person name="Kheng T.Y."/>
            <person name="Meinhardt L.W."/>
            <person name="Bailey B.A."/>
        </authorList>
    </citation>
    <scope>NUCLEOTIDE SEQUENCE [LARGE SCALE GENOMIC DNA]</scope>
    <source>
        <strain evidence="4 5">CT2</strain>
    </source>
</reference>
<feature type="region of interest" description="Disordered" evidence="2">
    <location>
        <begin position="879"/>
        <end position="985"/>
    </location>
</feature>
<comment type="caution">
    <text evidence="4">The sequence shown here is derived from an EMBL/GenBank/DDBJ whole genome shotgun (WGS) entry which is preliminary data.</text>
</comment>
<feature type="region of interest" description="Disordered" evidence="2">
    <location>
        <begin position="594"/>
        <end position="665"/>
    </location>
</feature>
<evidence type="ECO:0000256" key="2">
    <source>
        <dbReference type="SAM" id="MobiDB-lite"/>
    </source>
</evidence>